<dbReference type="InterPro" id="IPR013833">
    <property type="entry name" value="Cyt_c_oxidase_su3_a-hlx"/>
</dbReference>
<gene>
    <name evidence="10" type="ORF">DX873_13840</name>
</gene>
<dbReference type="Proteomes" id="UP000261828">
    <property type="component" value="Unassembled WGS sequence"/>
</dbReference>
<comment type="subcellular location">
    <subcellularLocation>
        <location evidence="1 7">Cell membrane</location>
        <topology evidence="1 7">Multi-pass membrane protein</topology>
    </subcellularLocation>
</comment>
<reference evidence="10 11" key="1">
    <citation type="submission" date="2018-08" db="EMBL/GenBank/DDBJ databases">
        <title>Muricauda nanhaiensis sp. nov., isolated from seawater of the South China Sea.</title>
        <authorList>
            <person name="Dang Y."/>
        </authorList>
    </citation>
    <scope>NUCLEOTIDE SEQUENCE [LARGE SCALE GENOMIC DNA]</scope>
    <source>
        <strain evidence="10 11">SM1704</strain>
    </source>
</reference>
<evidence type="ECO:0000256" key="2">
    <source>
        <dbReference type="ARBA" id="ARBA00010581"/>
    </source>
</evidence>
<feature type="transmembrane region" description="Helical" evidence="8">
    <location>
        <begin position="53"/>
        <end position="74"/>
    </location>
</feature>
<keyword evidence="11" id="KW-1185">Reference proteome</keyword>
<keyword evidence="6 8" id="KW-0472">Membrane</keyword>
<dbReference type="Pfam" id="PF00510">
    <property type="entry name" value="COX3"/>
    <property type="match status" value="1"/>
</dbReference>
<evidence type="ECO:0000313" key="10">
    <source>
        <dbReference type="EMBL" id="RDY58750.1"/>
    </source>
</evidence>
<dbReference type="SUPFAM" id="SSF81452">
    <property type="entry name" value="Cytochrome c oxidase subunit III-like"/>
    <property type="match status" value="1"/>
</dbReference>
<evidence type="ECO:0000256" key="8">
    <source>
        <dbReference type="SAM" id="Phobius"/>
    </source>
</evidence>
<name>A0A371JNJ9_9FLAO</name>
<comment type="similarity">
    <text evidence="2 7">Belongs to the cytochrome c oxidase subunit 3 family.</text>
</comment>
<feature type="transmembrane region" description="Helical" evidence="8">
    <location>
        <begin position="20"/>
        <end position="41"/>
    </location>
</feature>
<dbReference type="GO" id="GO:0005886">
    <property type="term" value="C:plasma membrane"/>
    <property type="evidence" value="ECO:0007669"/>
    <property type="project" value="UniProtKB-SubCell"/>
</dbReference>
<organism evidence="10 11">
    <name type="scientific">Flagellimonas nanhaiensis</name>
    <dbReference type="NCBI Taxonomy" id="2292706"/>
    <lineage>
        <taxon>Bacteria</taxon>
        <taxon>Pseudomonadati</taxon>
        <taxon>Bacteroidota</taxon>
        <taxon>Flavobacteriia</taxon>
        <taxon>Flavobacteriales</taxon>
        <taxon>Flavobacteriaceae</taxon>
        <taxon>Flagellimonas</taxon>
    </lineage>
</organism>
<feature type="transmembrane region" description="Helical" evidence="8">
    <location>
        <begin position="174"/>
        <end position="192"/>
    </location>
</feature>
<sequence length="193" mass="22121">MDLTQGTAEEKNRRAKKMMLWFGIVSLIMGFAGWTSAYIVSSKRDDWISDLELPQAFFVSTAIIILSSITYFMAKQAVRRNGQRQATTFLIITLLLGITFIVLQFFGFSQMLENGYYFTGPTSSIKMSYVFLIAAVHIVHVVAGLVSLLVVFVQQIRGKYMPDDMLGLELGATFWHFLDFLWIYLILFMYFVK</sequence>
<protein>
    <submittedName>
        <fullName evidence="10">Heme-copper oxidase subunit III</fullName>
    </submittedName>
</protein>
<evidence type="ECO:0000256" key="1">
    <source>
        <dbReference type="ARBA" id="ARBA00004651"/>
    </source>
</evidence>
<dbReference type="AlphaFoldDB" id="A0A371JNJ9"/>
<evidence type="ECO:0000256" key="3">
    <source>
        <dbReference type="ARBA" id="ARBA00022475"/>
    </source>
</evidence>
<evidence type="ECO:0000256" key="5">
    <source>
        <dbReference type="ARBA" id="ARBA00022989"/>
    </source>
</evidence>
<dbReference type="PANTHER" id="PTHR11403">
    <property type="entry name" value="CYTOCHROME C OXIDASE SUBUNIT III"/>
    <property type="match status" value="1"/>
</dbReference>
<dbReference type="RefSeq" id="WP_116185071.1">
    <property type="nucleotide sequence ID" value="NZ_QTJX01000003.1"/>
</dbReference>
<dbReference type="Gene3D" id="1.20.120.80">
    <property type="entry name" value="Cytochrome c oxidase, subunit III, four-helix bundle"/>
    <property type="match status" value="1"/>
</dbReference>
<dbReference type="PANTHER" id="PTHR11403:SF2">
    <property type="entry name" value="CYTOCHROME BO(3) UBIQUINOL OXIDASE SUBUNIT 3"/>
    <property type="match status" value="1"/>
</dbReference>
<proteinExistence type="inferred from homology"/>
<dbReference type="InterPro" id="IPR035973">
    <property type="entry name" value="Cyt_c_oxidase_su3-like_sf"/>
</dbReference>
<dbReference type="CDD" id="cd00386">
    <property type="entry name" value="Heme_Cu_Oxidase_III_like"/>
    <property type="match status" value="1"/>
</dbReference>
<dbReference type="GO" id="GO:0004129">
    <property type="term" value="F:cytochrome-c oxidase activity"/>
    <property type="evidence" value="ECO:0007669"/>
    <property type="project" value="InterPro"/>
</dbReference>
<dbReference type="PROSITE" id="PS50253">
    <property type="entry name" value="COX3"/>
    <property type="match status" value="1"/>
</dbReference>
<dbReference type="InterPro" id="IPR024791">
    <property type="entry name" value="Cyt_c/ubiquinol_Oxase_su3"/>
</dbReference>
<keyword evidence="3" id="KW-1003">Cell membrane</keyword>
<feature type="domain" description="Heme-copper oxidase subunit III family profile" evidence="9">
    <location>
        <begin position="1"/>
        <end position="193"/>
    </location>
</feature>
<feature type="transmembrane region" description="Helical" evidence="8">
    <location>
        <begin position="86"/>
        <end position="108"/>
    </location>
</feature>
<keyword evidence="5 8" id="KW-1133">Transmembrane helix</keyword>
<evidence type="ECO:0000256" key="7">
    <source>
        <dbReference type="RuleBase" id="RU003376"/>
    </source>
</evidence>
<evidence type="ECO:0000259" key="9">
    <source>
        <dbReference type="PROSITE" id="PS50253"/>
    </source>
</evidence>
<feature type="transmembrane region" description="Helical" evidence="8">
    <location>
        <begin position="128"/>
        <end position="153"/>
    </location>
</feature>
<keyword evidence="4 7" id="KW-0812">Transmembrane</keyword>
<evidence type="ECO:0000313" key="11">
    <source>
        <dbReference type="Proteomes" id="UP000261828"/>
    </source>
</evidence>
<dbReference type="GO" id="GO:0019646">
    <property type="term" value="P:aerobic electron transport chain"/>
    <property type="evidence" value="ECO:0007669"/>
    <property type="project" value="InterPro"/>
</dbReference>
<evidence type="ECO:0000256" key="4">
    <source>
        <dbReference type="ARBA" id="ARBA00022692"/>
    </source>
</evidence>
<dbReference type="EMBL" id="QTJX01000003">
    <property type="protein sequence ID" value="RDY58750.1"/>
    <property type="molecule type" value="Genomic_DNA"/>
</dbReference>
<evidence type="ECO:0000256" key="6">
    <source>
        <dbReference type="ARBA" id="ARBA00023136"/>
    </source>
</evidence>
<comment type="caution">
    <text evidence="10">The sequence shown here is derived from an EMBL/GenBank/DDBJ whole genome shotgun (WGS) entry which is preliminary data.</text>
</comment>
<dbReference type="InterPro" id="IPR000298">
    <property type="entry name" value="Cyt_c_oxidase-like_su3"/>
</dbReference>
<accession>A0A371JNJ9</accession>
<dbReference type="OrthoDB" id="679789at2"/>